<dbReference type="InterPro" id="IPR002885">
    <property type="entry name" value="PPR_rpt"/>
</dbReference>
<reference evidence="5 6" key="2">
    <citation type="submission" date="2020-05" db="EMBL/GenBank/DDBJ databases">
        <authorList>
            <person name="Campoy J."/>
            <person name="Schneeberger K."/>
            <person name="Spophaly S."/>
        </authorList>
    </citation>
    <scope>NUCLEOTIDE SEQUENCE [LARGE SCALE GENOMIC DNA]</scope>
    <source>
        <strain evidence="5">PruArmRojPasFocal</strain>
    </source>
</reference>
<proteinExistence type="inferred from homology"/>
<dbReference type="PANTHER" id="PTHR46128:SF211">
    <property type="entry name" value="PENTACOTRIPEPTIDE-REPEAT REGION OF PRORP DOMAIN-CONTAINING PROTEIN"/>
    <property type="match status" value="1"/>
</dbReference>
<evidence type="ECO:0000313" key="6">
    <source>
        <dbReference type="Proteomes" id="UP000507222"/>
    </source>
</evidence>
<name>A0A6J5X5M4_PRUAR</name>
<evidence type="ECO:0000313" key="7">
    <source>
        <dbReference type="Proteomes" id="UP000507245"/>
    </source>
</evidence>
<dbReference type="OrthoDB" id="1938089at2759"/>
<dbReference type="InterPro" id="IPR011990">
    <property type="entry name" value="TPR-like_helical_dom_sf"/>
</dbReference>
<protein>
    <recommendedName>
        <fullName evidence="8">Pentatricopeptide repeat-containing protein</fullName>
    </recommendedName>
</protein>
<dbReference type="InterPro" id="IPR050872">
    <property type="entry name" value="PPR_P_subfamily"/>
</dbReference>
<evidence type="ECO:0000313" key="4">
    <source>
        <dbReference type="EMBL" id="CAB4276847.1"/>
    </source>
</evidence>
<dbReference type="PROSITE" id="PS51375">
    <property type="entry name" value="PPR"/>
    <property type="match status" value="1"/>
</dbReference>
<reference evidence="7" key="1">
    <citation type="journal article" date="2020" name="Genome Biol.">
        <title>Gamete binning: chromosome-level and haplotype-resolved genome assembly enabled by high-throughput single-cell sequencing of gamete genomes.</title>
        <authorList>
            <person name="Campoy J.A."/>
            <person name="Sun H."/>
            <person name="Goel M."/>
            <person name="Jiao W.-B."/>
            <person name="Folz-Donahue K."/>
            <person name="Wang N."/>
            <person name="Rubio M."/>
            <person name="Liu C."/>
            <person name="Kukat C."/>
            <person name="Ruiz D."/>
            <person name="Huettel B."/>
            <person name="Schneeberger K."/>
        </authorList>
    </citation>
    <scope>NUCLEOTIDE SEQUENCE [LARGE SCALE GENOMIC DNA]</scope>
    <source>
        <strain evidence="7">cv. Rojo Pasion</strain>
    </source>
</reference>
<evidence type="ECO:0000256" key="2">
    <source>
        <dbReference type="ARBA" id="ARBA00022737"/>
    </source>
</evidence>
<accession>A0A6J5X5M4</accession>
<dbReference type="Proteomes" id="UP000507222">
    <property type="component" value="Unassembled WGS sequence"/>
</dbReference>
<gene>
    <name evidence="4" type="ORF">CURHAP_LOCUS26150</name>
    <name evidence="5" type="ORF">ORAREDHAP_LOCUS25802</name>
</gene>
<sequence>MISVQKPLHILSLASKSTITPRSFSTSTSAIDSITAPKPTNQAQTQSLTQEEHTKINLLLPRLCLLNHLDTATHLTITALLTNPPLKSLSLSILIHSFTSQPDMARPMSLLTRLRHNPPSHPYLTPITTMFIASYFKKNKPKEALKMFNWLVRPGSPCVLDERVCEVLVNGFCKNGMVLEVLKVLRAMLSTNIVPGCDLKKWVYKVLLREARIKEAVELNEALGCVGDREKGDESECVKKVLALLDHMIGNWAE</sequence>
<evidence type="ECO:0000313" key="5">
    <source>
        <dbReference type="EMBL" id="CAB4307242.1"/>
    </source>
</evidence>
<dbReference type="Gene3D" id="1.25.40.10">
    <property type="entry name" value="Tetratricopeptide repeat domain"/>
    <property type="match status" value="1"/>
</dbReference>
<organism evidence="5 7">
    <name type="scientific">Prunus armeniaca</name>
    <name type="common">Apricot</name>
    <name type="synonym">Armeniaca vulgaris</name>
    <dbReference type="NCBI Taxonomy" id="36596"/>
    <lineage>
        <taxon>Eukaryota</taxon>
        <taxon>Viridiplantae</taxon>
        <taxon>Streptophyta</taxon>
        <taxon>Embryophyta</taxon>
        <taxon>Tracheophyta</taxon>
        <taxon>Spermatophyta</taxon>
        <taxon>Magnoliopsida</taxon>
        <taxon>eudicotyledons</taxon>
        <taxon>Gunneridae</taxon>
        <taxon>Pentapetalae</taxon>
        <taxon>rosids</taxon>
        <taxon>fabids</taxon>
        <taxon>Rosales</taxon>
        <taxon>Rosaceae</taxon>
        <taxon>Amygdaloideae</taxon>
        <taxon>Amygdaleae</taxon>
        <taxon>Prunus</taxon>
    </lineage>
</organism>
<dbReference type="PANTHER" id="PTHR46128">
    <property type="entry name" value="MITOCHONDRIAL GROUP I INTRON SPLICING FACTOR CCM1"/>
    <property type="match status" value="1"/>
</dbReference>
<feature type="repeat" description="PPR" evidence="3">
    <location>
        <begin position="161"/>
        <end position="195"/>
    </location>
</feature>
<evidence type="ECO:0008006" key="8">
    <source>
        <dbReference type="Google" id="ProtNLM"/>
    </source>
</evidence>
<keyword evidence="2" id="KW-0677">Repeat</keyword>
<dbReference type="AlphaFoldDB" id="A0A6J5X5M4"/>
<dbReference type="Pfam" id="PF01535">
    <property type="entry name" value="PPR"/>
    <property type="match status" value="2"/>
</dbReference>
<dbReference type="EMBL" id="CAEKKB010000004">
    <property type="protein sequence ID" value="CAB4307242.1"/>
    <property type="molecule type" value="Genomic_DNA"/>
</dbReference>
<evidence type="ECO:0000256" key="1">
    <source>
        <dbReference type="ARBA" id="ARBA00007626"/>
    </source>
</evidence>
<evidence type="ECO:0000256" key="3">
    <source>
        <dbReference type="PROSITE-ProRule" id="PRU00708"/>
    </source>
</evidence>
<dbReference type="NCBIfam" id="TIGR00756">
    <property type="entry name" value="PPR"/>
    <property type="match status" value="1"/>
</dbReference>
<dbReference type="Proteomes" id="UP000507245">
    <property type="component" value="Unassembled WGS sequence"/>
</dbReference>
<keyword evidence="7" id="KW-1185">Reference proteome</keyword>
<comment type="similarity">
    <text evidence="1">Belongs to the PPR family. P subfamily.</text>
</comment>
<dbReference type="EMBL" id="CAEKDK010000004">
    <property type="protein sequence ID" value="CAB4276847.1"/>
    <property type="molecule type" value="Genomic_DNA"/>
</dbReference>